<proteinExistence type="predicted"/>
<reference evidence="1 3" key="1">
    <citation type="journal article" date="2012" name="Nature">
        <title>Algal genomes reveal evolutionary mosaicism and the fate of nucleomorphs.</title>
        <authorList>
            <consortium name="DOE Joint Genome Institute"/>
            <person name="Curtis B.A."/>
            <person name="Tanifuji G."/>
            <person name="Burki F."/>
            <person name="Gruber A."/>
            <person name="Irimia M."/>
            <person name="Maruyama S."/>
            <person name="Arias M.C."/>
            <person name="Ball S.G."/>
            <person name="Gile G.H."/>
            <person name="Hirakawa Y."/>
            <person name="Hopkins J.F."/>
            <person name="Kuo A."/>
            <person name="Rensing S.A."/>
            <person name="Schmutz J."/>
            <person name="Symeonidi A."/>
            <person name="Elias M."/>
            <person name="Eveleigh R.J."/>
            <person name="Herman E.K."/>
            <person name="Klute M.J."/>
            <person name="Nakayama T."/>
            <person name="Obornik M."/>
            <person name="Reyes-Prieto A."/>
            <person name="Armbrust E.V."/>
            <person name="Aves S.J."/>
            <person name="Beiko R.G."/>
            <person name="Coutinho P."/>
            <person name="Dacks J.B."/>
            <person name="Durnford D.G."/>
            <person name="Fast N.M."/>
            <person name="Green B.R."/>
            <person name="Grisdale C.J."/>
            <person name="Hempel F."/>
            <person name="Henrissat B."/>
            <person name="Hoppner M.P."/>
            <person name="Ishida K."/>
            <person name="Kim E."/>
            <person name="Koreny L."/>
            <person name="Kroth P.G."/>
            <person name="Liu Y."/>
            <person name="Malik S.B."/>
            <person name="Maier U.G."/>
            <person name="McRose D."/>
            <person name="Mock T."/>
            <person name="Neilson J.A."/>
            <person name="Onodera N.T."/>
            <person name="Poole A.M."/>
            <person name="Pritham E.J."/>
            <person name="Richards T.A."/>
            <person name="Rocap G."/>
            <person name="Roy S.W."/>
            <person name="Sarai C."/>
            <person name="Schaack S."/>
            <person name="Shirato S."/>
            <person name="Slamovits C.H."/>
            <person name="Spencer D.F."/>
            <person name="Suzuki S."/>
            <person name="Worden A.Z."/>
            <person name="Zauner S."/>
            <person name="Barry K."/>
            <person name="Bell C."/>
            <person name="Bharti A.K."/>
            <person name="Crow J.A."/>
            <person name="Grimwood J."/>
            <person name="Kramer R."/>
            <person name="Lindquist E."/>
            <person name="Lucas S."/>
            <person name="Salamov A."/>
            <person name="McFadden G.I."/>
            <person name="Lane C.E."/>
            <person name="Keeling P.J."/>
            <person name="Gray M.W."/>
            <person name="Grigoriev I.V."/>
            <person name="Archibald J.M."/>
        </authorList>
    </citation>
    <scope>NUCLEOTIDE SEQUENCE</scope>
    <source>
        <strain evidence="1 3">CCMP2712</strain>
    </source>
</reference>
<dbReference type="RefSeq" id="XP_005819232.1">
    <property type="nucleotide sequence ID" value="XM_005819175.1"/>
</dbReference>
<evidence type="ECO:0000313" key="3">
    <source>
        <dbReference type="Proteomes" id="UP000011087"/>
    </source>
</evidence>
<dbReference type="Proteomes" id="UP000011087">
    <property type="component" value="Unassembled WGS sequence"/>
</dbReference>
<dbReference type="EnsemblProtists" id="EKX32252">
    <property type="protein sequence ID" value="EKX32252"/>
    <property type="gene ID" value="GUITHDRAFT_148757"/>
</dbReference>
<gene>
    <name evidence="1" type="ORF">GUITHDRAFT_148757</name>
</gene>
<protein>
    <submittedName>
        <fullName evidence="1 2">Uncharacterized protein</fullName>
    </submittedName>
</protein>
<evidence type="ECO:0000313" key="1">
    <source>
        <dbReference type="EMBL" id="EKX32252.1"/>
    </source>
</evidence>
<dbReference type="GeneID" id="17288980"/>
<reference evidence="3" key="2">
    <citation type="submission" date="2012-11" db="EMBL/GenBank/DDBJ databases">
        <authorList>
            <person name="Kuo A."/>
            <person name="Curtis B.A."/>
            <person name="Tanifuji G."/>
            <person name="Burki F."/>
            <person name="Gruber A."/>
            <person name="Irimia M."/>
            <person name="Maruyama S."/>
            <person name="Arias M.C."/>
            <person name="Ball S.G."/>
            <person name="Gile G.H."/>
            <person name="Hirakawa Y."/>
            <person name="Hopkins J.F."/>
            <person name="Rensing S.A."/>
            <person name="Schmutz J."/>
            <person name="Symeonidi A."/>
            <person name="Elias M."/>
            <person name="Eveleigh R.J."/>
            <person name="Herman E.K."/>
            <person name="Klute M.J."/>
            <person name="Nakayama T."/>
            <person name="Obornik M."/>
            <person name="Reyes-Prieto A."/>
            <person name="Armbrust E.V."/>
            <person name="Aves S.J."/>
            <person name="Beiko R.G."/>
            <person name="Coutinho P."/>
            <person name="Dacks J.B."/>
            <person name="Durnford D.G."/>
            <person name="Fast N.M."/>
            <person name="Green B.R."/>
            <person name="Grisdale C."/>
            <person name="Hempe F."/>
            <person name="Henrissat B."/>
            <person name="Hoppner M.P."/>
            <person name="Ishida K.-I."/>
            <person name="Kim E."/>
            <person name="Koreny L."/>
            <person name="Kroth P.G."/>
            <person name="Liu Y."/>
            <person name="Malik S.-B."/>
            <person name="Maier U.G."/>
            <person name="McRose D."/>
            <person name="Mock T."/>
            <person name="Neilson J.A."/>
            <person name="Onodera N.T."/>
            <person name="Poole A.M."/>
            <person name="Pritham E.J."/>
            <person name="Richards T.A."/>
            <person name="Rocap G."/>
            <person name="Roy S.W."/>
            <person name="Sarai C."/>
            <person name="Schaack S."/>
            <person name="Shirato S."/>
            <person name="Slamovits C.H."/>
            <person name="Spencer D.F."/>
            <person name="Suzuki S."/>
            <person name="Worden A.Z."/>
            <person name="Zauner S."/>
            <person name="Barry K."/>
            <person name="Bell C."/>
            <person name="Bharti A.K."/>
            <person name="Crow J.A."/>
            <person name="Grimwood J."/>
            <person name="Kramer R."/>
            <person name="Lindquist E."/>
            <person name="Lucas S."/>
            <person name="Salamov A."/>
            <person name="McFadden G.I."/>
            <person name="Lane C.E."/>
            <person name="Keeling P.J."/>
            <person name="Gray M.W."/>
            <person name="Grigoriev I.V."/>
            <person name="Archibald J.M."/>
        </authorList>
    </citation>
    <scope>NUCLEOTIDE SEQUENCE</scope>
    <source>
        <strain evidence="3">CCMP2712</strain>
    </source>
</reference>
<reference evidence="2" key="3">
    <citation type="submission" date="2016-03" db="UniProtKB">
        <authorList>
            <consortium name="EnsemblProtists"/>
        </authorList>
    </citation>
    <scope>IDENTIFICATION</scope>
</reference>
<evidence type="ECO:0000313" key="2">
    <source>
        <dbReference type="EnsemblProtists" id="EKX32252"/>
    </source>
</evidence>
<dbReference type="EMBL" id="JH993202">
    <property type="protein sequence ID" value="EKX32252.1"/>
    <property type="molecule type" value="Genomic_DNA"/>
</dbReference>
<dbReference type="AlphaFoldDB" id="L1I848"/>
<dbReference type="KEGG" id="gtt:GUITHDRAFT_148757"/>
<dbReference type="PaxDb" id="55529-EKX32252"/>
<sequence>MASEIVERKRCDGMRRRWRGILTIPVQSLYTGKGIRPKSGQPLIQAEWLASKSDLLAKAMLEAELLFVAFQFFATQLHIIAVSSAVRERENLLVGSMKPKTDTVAIATNQYQRRSTELRQQSMRDWDIVTPPGSPTHMHEFCELAQISLRHDVDKFPLLPPAAPSQQVAPFRGQGEKACTIRLRQFDEMEHQRVGTPLSNS</sequence>
<keyword evidence="3" id="KW-1185">Reference proteome</keyword>
<name>L1I848_GUITC</name>
<organism evidence="1">
    <name type="scientific">Guillardia theta (strain CCMP2712)</name>
    <name type="common">Cryptophyte</name>
    <dbReference type="NCBI Taxonomy" id="905079"/>
    <lineage>
        <taxon>Eukaryota</taxon>
        <taxon>Cryptophyceae</taxon>
        <taxon>Pyrenomonadales</taxon>
        <taxon>Geminigeraceae</taxon>
        <taxon>Guillardia</taxon>
    </lineage>
</organism>
<dbReference type="HOGENOM" id="CLU_1362656_0_0_1"/>
<accession>L1I848</accession>